<feature type="domain" description="ABC transporter" evidence="4">
    <location>
        <begin position="4"/>
        <end position="218"/>
    </location>
</feature>
<dbReference type="InterPro" id="IPR027417">
    <property type="entry name" value="P-loop_NTPase"/>
</dbReference>
<evidence type="ECO:0000256" key="3">
    <source>
        <dbReference type="ARBA" id="ARBA00022840"/>
    </source>
</evidence>
<protein>
    <submittedName>
        <fullName evidence="5">ABC transporter related protein</fullName>
    </submittedName>
</protein>
<dbReference type="InterPro" id="IPR051782">
    <property type="entry name" value="ABC_Transporter_VariousFunc"/>
</dbReference>
<evidence type="ECO:0000313" key="5">
    <source>
        <dbReference type="EMBL" id="ADH60578.1"/>
    </source>
</evidence>
<dbReference type="EMBL" id="CP002032">
    <property type="protein sequence ID" value="ADH60578.1"/>
    <property type="molecule type" value="Genomic_DNA"/>
</dbReference>
<reference evidence="5 6" key="1">
    <citation type="submission" date="2010-05" db="EMBL/GenBank/DDBJ databases">
        <title>Complete sequence of Thermoanaerobacter mathranii subsp. mathranii mathranii str. A3.</title>
        <authorList>
            <consortium name="US DOE Joint Genome Institute"/>
            <person name="Lucas S."/>
            <person name="Copeland A."/>
            <person name="Lapidus A."/>
            <person name="Cheng J.-F."/>
            <person name="Bruce D."/>
            <person name="Goodwin L."/>
            <person name="Pitluck S."/>
            <person name="Held B."/>
            <person name="Detter J.C."/>
            <person name="Han C."/>
            <person name="Tapia R."/>
            <person name="Land M."/>
            <person name="Hauser L."/>
            <person name="Kyrpides N."/>
            <person name="Mikhailova N."/>
            <person name="Zhou J."/>
            <person name="Hemme C."/>
            <person name="Woyke T."/>
        </authorList>
    </citation>
    <scope>NUCLEOTIDE SEQUENCE [LARGE SCALE GENOMIC DNA]</scope>
    <source>
        <strain evidence="5 6">A3</strain>
    </source>
</reference>
<dbReference type="SMART" id="SM00382">
    <property type="entry name" value="AAA"/>
    <property type="match status" value="1"/>
</dbReference>
<gene>
    <name evidence="5" type="ordered locus">Tmath_0841</name>
</gene>
<sequence length="218" mass="24504">MIAVKIHNLTKIIGGKTILDNINLELEKGKIYGFFGRNASGKTMLFRAICGLIRPTRGEVKVFGKKIGEDVSFPESLGLIIENVGFWEQWTGFQNLKFLASIKNIITDEDIKTAIKRVGLDPNDKRSYKKYSLGMKQRLGIAQAIMEKPQLLVLDEPTNSLDEEGIKLVRNILLEEKERGATILIASHIKEDIEILSDEKFKVEAGRVYLVGSVIKDE</sequence>
<organism evidence="5 6">
    <name type="scientific">Thermoanaerobacter mathranii subsp. mathranii (strain DSM 11426 / CCUG 53645 / CIP 108742 / A3)</name>
    <dbReference type="NCBI Taxonomy" id="583358"/>
    <lineage>
        <taxon>Bacteria</taxon>
        <taxon>Bacillati</taxon>
        <taxon>Bacillota</taxon>
        <taxon>Clostridia</taxon>
        <taxon>Thermoanaerobacterales</taxon>
        <taxon>Thermoanaerobacteraceae</taxon>
        <taxon>Thermoanaerobacter</taxon>
    </lineage>
</organism>
<dbReference type="InterPro" id="IPR017871">
    <property type="entry name" value="ABC_transporter-like_CS"/>
</dbReference>
<keyword evidence="1" id="KW-0813">Transport</keyword>
<dbReference type="Gene3D" id="3.40.50.300">
    <property type="entry name" value="P-loop containing nucleotide triphosphate hydrolases"/>
    <property type="match status" value="1"/>
</dbReference>
<evidence type="ECO:0000259" key="4">
    <source>
        <dbReference type="PROSITE" id="PS50893"/>
    </source>
</evidence>
<dbReference type="SUPFAM" id="SSF52540">
    <property type="entry name" value="P-loop containing nucleoside triphosphate hydrolases"/>
    <property type="match status" value="1"/>
</dbReference>
<evidence type="ECO:0000313" key="6">
    <source>
        <dbReference type="Proteomes" id="UP000002064"/>
    </source>
</evidence>
<keyword evidence="3" id="KW-0067">ATP-binding</keyword>
<keyword evidence="2" id="KW-0547">Nucleotide-binding</keyword>
<dbReference type="Proteomes" id="UP000002064">
    <property type="component" value="Chromosome"/>
</dbReference>
<dbReference type="InterPro" id="IPR003593">
    <property type="entry name" value="AAA+_ATPase"/>
</dbReference>
<evidence type="ECO:0000256" key="1">
    <source>
        <dbReference type="ARBA" id="ARBA00022448"/>
    </source>
</evidence>
<evidence type="ECO:0000256" key="2">
    <source>
        <dbReference type="ARBA" id="ARBA00022741"/>
    </source>
</evidence>
<dbReference type="PROSITE" id="PS50893">
    <property type="entry name" value="ABC_TRANSPORTER_2"/>
    <property type="match status" value="1"/>
</dbReference>
<dbReference type="PANTHER" id="PTHR42939:SF1">
    <property type="entry name" value="ABC TRANSPORTER ATP-BINDING PROTEIN ALBC-RELATED"/>
    <property type="match status" value="1"/>
</dbReference>
<name>A0ABM5LP74_THEM3</name>
<dbReference type="RefSeq" id="WP_013150101.1">
    <property type="nucleotide sequence ID" value="NC_014209.1"/>
</dbReference>
<dbReference type="PROSITE" id="PS00211">
    <property type="entry name" value="ABC_TRANSPORTER_1"/>
    <property type="match status" value="1"/>
</dbReference>
<dbReference type="InterPro" id="IPR003439">
    <property type="entry name" value="ABC_transporter-like_ATP-bd"/>
</dbReference>
<dbReference type="Pfam" id="PF00005">
    <property type="entry name" value="ABC_tran"/>
    <property type="match status" value="1"/>
</dbReference>
<accession>A0ABM5LP74</accession>
<dbReference type="PANTHER" id="PTHR42939">
    <property type="entry name" value="ABC TRANSPORTER ATP-BINDING PROTEIN ALBC-RELATED"/>
    <property type="match status" value="1"/>
</dbReference>
<keyword evidence="6" id="KW-1185">Reference proteome</keyword>
<proteinExistence type="predicted"/>